<proteinExistence type="predicted"/>
<name>A0ABQ1F8N4_9SPHN</name>
<dbReference type="Gene3D" id="2.60.120.620">
    <property type="entry name" value="q2cbj1_9rhob like domain"/>
    <property type="match status" value="1"/>
</dbReference>
<protein>
    <recommendedName>
        <fullName evidence="3">Fe2OG dioxygenase domain-containing protein</fullName>
    </recommendedName>
</protein>
<dbReference type="RefSeq" id="WP_188641497.1">
    <property type="nucleotide sequence ID" value="NZ_BMID01000001.1"/>
</dbReference>
<dbReference type="Proteomes" id="UP000603317">
    <property type="component" value="Unassembled WGS sequence"/>
</dbReference>
<evidence type="ECO:0008006" key="3">
    <source>
        <dbReference type="Google" id="ProtNLM"/>
    </source>
</evidence>
<sequence length="206" mass="23006">MASRAFDVKPLFAEPYFVTSIADAITPEQVKLLKGLEMVDNQTNKISKDLYIFKRKELRSIAKAVQEALDTYAKEVMGLTQKLYVTQSWTLVNPPGAGMHGHSHSNSIVSGSLYYAAMPDPPANMIFERHTAYQQLELGPNNGQVNVYNTLKNAVVPKQGDLLLFPSKLQHYVEPNQSQMPRYSIAFNAFIKGKLGSLRDVSELTL</sequence>
<evidence type="ECO:0000313" key="2">
    <source>
        <dbReference type="Proteomes" id="UP000603317"/>
    </source>
</evidence>
<dbReference type="EMBL" id="BMID01000001">
    <property type="protein sequence ID" value="GGA01923.1"/>
    <property type="molecule type" value="Genomic_DNA"/>
</dbReference>
<dbReference type="InterPro" id="IPR012668">
    <property type="entry name" value="CHP02466"/>
</dbReference>
<evidence type="ECO:0000313" key="1">
    <source>
        <dbReference type="EMBL" id="GGA01923.1"/>
    </source>
</evidence>
<dbReference type="SUPFAM" id="SSF51197">
    <property type="entry name" value="Clavaminate synthase-like"/>
    <property type="match status" value="1"/>
</dbReference>
<comment type="caution">
    <text evidence="1">The sequence shown here is derived from an EMBL/GenBank/DDBJ whole genome shotgun (WGS) entry which is preliminary data.</text>
</comment>
<accession>A0ABQ1F8N4</accession>
<dbReference type="Pfam" id="PF13759">
    <property type="entry name" value="2OG-FeII_Oxy_5"/>
    <property type="match status" value="1"/>
</dbReference>
<dbReference type="NCBIfam" id="TIGR02466">
    <property type="entry name" value="TIGR02466 family protein"/>
    <property type="match status" value="1"/>
</dbReference>
<gene>
    <name evidence="1" type="ORF">GCM10010923_08290</name>
</gene>
<keyword evidence="2" id="KW-1185">Reference proteome</keyword>
<reference evidence="2" key="1">
    <citation type="journal article" date="2019" name="Int. J. Syst. Evol. Microbiol.">
        <title>The Global Catalogue of Microorganisms (GCM) 10K type strain sequencing project: providing services to taxonomists for standard genome sequencing and annotation.</title>
        <authorList>
            <consortium name="The Broad Institute Genomics Platform"/>
            <consortium name="The Broad Institute Genome Sequencing Center for Infectious Disease"/>
            <person name="Wu L."/>
            <person name="Ma J."/>
        </authorList>
    </citation>
    <scope>NUCLEOTIDE SEQUENCE [LARGE SCALE GENOMIC DNA]</scope>
    <source>
        <strain evidence="2">CGMCC 1.15297</strain>
    </source>
</reference>
<organism evidence="1 2">
    <name type="scientific">Blastomonas marina</name>
    <dbReference type="NCBI Taxonomy" id="1867408"/>
    <lineage>
        <taxon>Bacteria</taxon>
        <taxon>Pseudomonadati</taxon>
        <taxon>Pseudomonadota</taxon>
        <taxon>Alphaproteobacteria</taxon>
        <taxon>Sphingomonadales</taxon>
        <taxon>Sphingomonadaceae</taxon>
        <taxon>Blastomonas</taxon>
    </lineage>
</organism>